<accession>A0A2Z7DB28</accession>
<gene>
    <name evidence="2" type="ORF">F511_12219</name>
</gene>
<dbReference type="Proteomes" id="UP000250235">
    <property type="component" value="Unassembled WGS sequence"/>
</dbReference>
<name>A0A2Z7DB28_9LAMI</name>
<evidence type="ECO:0000313" key="2">
    <source>
        <dbReference type="EMBL" id="KZV55825.1"/>
    </source>
</evidence>
<organism evidence="2 3">
    <name type="scientific">Dorcoceras hygrometricum</name>
    <dbReference type="NCBI Taxonomy" id="472368"/>
    <lineage>
        <taxon>Eukaryota</taxon>
        <taxon>Viridiplantae</taxon>
        <taxon>Streptophyta</taxon>
        <taxon>Embryophyta</taxon>
        <taxon>Tracheophyta</taxon>
        <taxon>Spermatophyta</taxon>
        <taxon>Magnoliopsida</taxon>
        <taxon>eudicotyledons</taxon>
        <taxon>Gunneridae</taxon>
        <taxon>Pentapetalae</taxon>
        <taxon>asterids</taxon>
        <taxon>lamiids</taxon>
        <taxon>Lamiales</taxon>
        <taxon>Gesneriaceae</taxon>
        <taxon>Didymocarpoideae</taxon>
        <taxon>Trichosporeae</taxon>
        <taxon>Loxocarpinae</taxon>
        <taxon>Dorcoceras</taxon>
    </lineage>
</organism>
<dbReference type="EMBL" id="KQ988443">
    <property type="protein sequence ID" value="KZV55825.1"/>
    <property type="molecule type" value="Genomic_DNA"/>
</dbReference>
<keyword evidence="3" id="KW-1185">Reference proteome</keyword>
<feature type="region of interest" description="Disordered" evidence="1">
    <location>
        <begin position="265"/>
        <end position="316"/>
    </location>
</feature>
<evidence type="ECO:0000313" key="3">
    <source>
        <dbReference type="Proteomes" id="UP000250235"/>
    </source>
</evidence>
<feature type="compositionally biased region" description="Basic and acidic residues" evidence="1">
    <location>
        <begin position="270"/>
        <end position="282"/>
    </location>
</feature>
<evidence type="ECO:0000256" key="1">
    <source>
        <dbReference type="SAM" id="MobiDB-lite"/>
    </source>
</evidence>
<reference evidence="2 3" key="1">
    <citation type="journal article" date="2015" name="Proc. Natl. Acad. Sci. U.S.A.">
        <title>The resurrection genome of Boea hygrometrica: A blueprint for survival of dehydration.</title>
        <authorList>
            <person name="Xiao L."/>
            <person name="Yang G."/>
            <person name="Zhang L."/>
            <person name="Yang X."/>
            <person name="Zhao S."/>
            <person name="Ji Z."/>
            <person name="Zhou Q."/>
            <person name="Hu M."/>
            <person name="Wang Y."/>
            <person name="Chen M."/>
            <person name="Xu Y."/>
            <person name="Jin H."/>
            <person name="Xiao X."/>
            <person name="Hu G."/>
            <person name="Bao F."/>
            <person name="Hu Y."/>
            <person name="Wan P."/>
            <person name="Li L."/>
            <person name="Deng X."/>
            <person name="Kuang T."/>
            <person name="Xiang C."/>
            <person name="Zhu J.K."/>
            <person name="Oliver M.J."/>
            <person name="He Y."/>
        </authorList>
    </citation>
    <scope>NUCLEOTIDE SEQUENCE [LARGE SCALE GENOMIC DNA]</scope>
    <source>
        <strain evidence="3">cv. XS01</strain>
    </source>
</reference>
<feature type="region of interest" description="Disordered" evidence="1">
    <location>
        <begin position="210"/>
        <end position="241"/>
    </location>
</feature>
<protein>
    <submittedName>
        <fullName evidence="2">Putative WRKY transcription factor 65</fullName>
    </submittedName>
</protein>
<dbReference type="AlphaFoldDB" id="A0A2Z7DB28"/>
<sequence>MDIDQLALRSVQPGYLKNLQWATLTQATQKQEKNTRSNPKYNTQAICFWKFGPQCPTSPLLPPRKVPLEDFDGYSTSTNTHPHKQHLYGPLAPTKAFNRYADVITTDTSSCAPADFLFLSNSNADLSPVDMLTSSLLNPDFSSLQIHQLISRFLSISNADVIVAAPMLTSSLLLVATSSRHADVIIAESRFLFASNPSDHALSNTRVKCWRSGGSGSRSRGRSGSFKNCPGNAPGSDQNHKETCTSRYAAVDLLIRSMTGYRTPSSVCTRRAEELKRTESPHRRDRNKSNHVSTGGGRRHDGRRATRGGRRPWERE</sequence>
<feature type="compositionally biased region" description="Basic residues" evidence="1">
    <location>
        <begin position="300"/>
        <end position="310"/>
    </location>
</feature>
<proteinExistence type="predicted"/>